<sequence>MSDRKKNTQNQTDRMSLNRLQVVVIGGGAAGFFGANACTQANPKANV</sequence>
<name>A0ABR8ELW5_9CYAN</name>
<accession>A0ABR8ELW5</accession>
<evidence type="ECO:0000313" key="2">
    <source>
        <dbReference type="Proteomes" id="UP000641954"/>
    </source>
</evidence>
<keyword evidence="2" id="KW-1185">Reference proteome</keyword>
<evidence type="ECO:0000313" key="1">
    <source>
        <dbReference type="EMBL" id="MBD2547894.1"/>
    </source>
</evidence>
<dbReference type="Proteomes" id="UP000641954">
    <property type="component" value="Unassembled WGS sequence"/>
</dbReference>
<protein>
    <submittedName>
        <fullName evidence="1">Uncharacterized protein</fullName>
    </submittedName>
</protein>
<comment type="caution">
    <text evidence="1">The sequence shown here is derived from an EMBL/GenBank/DDBJ whole genome shotgun (WGS) entry which is preliminary data.</text>
</comment>
<feature type="non-terminal residue" evidence="1">
    <location>
        <position position="47"/>
    </location>
</feature>
<reference evidence="1 2" key="1">
    <citation type="journal article" date="2020" name="ISME J.">
        <title>Comparative genomics reveals insights into cyanobacterial evolution and habitat adaptation.</title>
        <authorList>
            <person name="Chen M.Y."/>
            <person name="Teng W.K."/>
            <person name="Zhao L."/>
            <person name="Hu C.X."/>
            <person name="Zhou Y.K."/>
            <person name="Han B.P."/>
            <person name="Song L.R."/>
            <person name="Shu W.S."/>
        </authorList>
    </citation>
    <scope>NUCLEOTIDE SEQUENCE [LARGE SCALE GENOMIC DNA]</scope>
    <source>
        <strain evidence="1 2">FACHB-1370</strain>
    </source>
</reference>
<proteinExistence type="predicted"/>
<dbReference type="EMBL" id="JACJSK010000106">
    <property type="protein sequence ID" value="MBD2547894.1"/>
    <property type="molecule type" value="Genomic_DNA"/>
</dbReference>
<gene>
    <name evidence="1" type="ORF">H6G72_29570</name>
</gene>
<organism evidence="1 2">
    <name type="scientific">Planktothricoides raciborskii FACHB-1370</name>
    <dbReference type="NCBI Taxonomy" id="2949576"/>
    <lineage>
        <taxon>Bacteria</taxon>
        <taxon>Bacillati</taxon>
        <taxon>Cyanobacteriota</taxon>
        <taxon>Cyanophyceae</taxon>
        <taxon>Oscillatoriophycideae</taxon>
        <taxon>Oscillatoriales</taxon>
        <taxon>Oscillatoriaceae</taxon>
        <taxon>Planktothricoides</taxon>
    </lineage>
</organism>